<evidence type="ECO:0000256" key="1">
    <source>
        <dbReference type="ARBA" id="ARBA00022729"/>
    </source>
</evidence>
<name>A0A1C6V679_9ACTN</name>
<feature type="region of interest" description="Disordered" evidence="2">
    <location>
        <begin position="653"/>
        <end position="676"/>
    </location>
</feature>
<proteinExistence type="predicted"/>
<dbReference type="RefSeq" id="WP_091101073.1">
    <property type="nucleotide sequence ID" value="NZ_FMHZ01000002.1"/>
</dbReference>
<dbReference type="Pfam" id="PF13517">
    <property type="entry name" value="FG-GAP_3"/>
    <property type="match status" value="1"/>
</dbReference>
<gene>
    <name evidence="4" type="ORF">GA0070606_3463</name>
</gene>
<dbReference type="Gene3D" id="2.130.10.130">
    <property type="entry name" value="Integrin alpha, N-terminal"/>
    <property type="match status" value="1"/>
</dbReference>
<dbReference type="SUPFAM" id="SSF69318">
    <property type="entry name" value="Integrin alpha N-terminal domain"/>
    <property type="match status" value="1"/>
</dbReference>
<dbReference type="Proteomes" id="UP000199001">
    <property type="component" value="Unassembled WGS sequence"/>
</dbReference>
<evidence type="ECO:0000256" key="2">
    <source>
        <dbReference type="SAM" id="MobiDB-lite"/>
    </source>
</evidence>
<dbReference type="STRING" id="47855.GA0070606_3463"/>
<sequence>MGRSLPAGALATTVALALLTVPAAPAAADTGTAPRETAVIAESEPTVLPVEKILLAGASGFLHQHNASTNHHWTRYDTGATVQASGLNGYRSRDIRPAGGDAVSVWTRHPVDDVTRFGVYDLSDRTWDHWPRPTEGTLFGVFGRSILVRHPDMRLEIQKVGPEGTVTDTRPVTGLPAGSGYLDDARVGDATSVVVPAVGADSERWYGLLDIATARIVPIPGAAPAAPADFRLSGDAVAWIGSGKVHAHSRGGLVSGADTAARIATVAGAWSSAAVLGDRVVVLLDPASGATEGSVVTVGLDGTARTTVLPRAQARDSLVQGPDGTALAVGGSTSRDWAVHRFVAAAGEPGRASVLPVRDPVDNAGLTFRRGVVRHLQTQVLPSTGETHFALFNHTLAPDAAGAVPAQGGTLSVYSVRCPGEARCVRIVDGAQDGTTYLREVNGQTMVSTRRGVGDLSMVLPTTGARLVDAMDEYAVVDGGSPATQYVAHLTETKVLRTGPIRAAALWFDSLWTATGTNGQLQQLSLPGLKAQRTVSTGTACVPTEVQASARWLWWTCGATGPAGVHDLHTGANLTVPVGPALLGDGFLVQHDTAAATLRMTAFHDGTVHAPVTLASLARGTATDSRGHSWAVDRQGRGVAYVDGDNAVHVIDTGVPGTPPGIGRAATSGGSNPRAATDDSRYWTGAFHPTRPLSSWRVTVARKSTGEVVAQRTGGAARDRLDVRWDGRLPSGGMAPSGGYRWTVHGTTEGASETTLGSGNLLVTCGSFAFRVVDCTGSPSLLGVKSTGAGHWYGDTNGGEPTGELLNNGWTDNWCLSCTGAARTSALVPFGDYDGDGYPDLLVRDGNGGMKAHLGAGYMNYGLEKTVSLGAGWMMYRSILAPGDVNSDGHHDILGIDTDGKLWLYTTTGRGGINPRIQVGSGWGIYPRVTGAGDLNGDGHGDLLGIDSTGTMYHYLSNGNTGWNTRVKVYAGWNIYNSVVPIGDLNQDGRNDLVARDADGLLWYYAGLGNGSFAPRVQRGSGWNIYKIII</sequence>
<dbReference type="InterPro" id="IPR013517">
    <property type="entry name" value="FG-GAP"/>
</dbReference>
<dbReference type="PANTHER" id="PTHR46580:SF4">
    <property type="entry name" value="ATP_GTP-BINDING PROTEIN"/>
    <property type="match status" value="1"/>
</dbReference>
<evidence type="ECO:0000256" key="3">
    <source>
        <dbReference type="SAM" id="SignalP"/>
    </source>
</evidence>
<dbReference type="PANTHER" id="PTHR46580">
    <property type="entry name" value="SENSOR KINASE-RELATED"/>
    <property type="match status" value="1"/>
</dbReference>
<dbReference type="EMBL" id="FMHZ01000002">
    <property type="protein sequence ID" value="SCL61564.1"/>
    <property type="molecule type" value="Genomic_DNA"/>
</dbReference>
<dbReference type="InterPro" id="IPR028994">
    <property type="entry name" value="Integrin_alpha_N"/>
</dbReference>
<organism evidence="4 5">
    <name type="scientific">Micromonospora citrea</name>
    <dbReference type="NCBI Taxonomy" id="47855"/>
    <lineage>
        <taxon>Bacteria</taxon>
        <taxon>Bacillati</taxon>
        <taxon>Actinomycetota</taxon>
        <taxon>Actinomycetes</taxon>
        <taxon>Micromonosporales</taxon>
        <taxon>Micromonosporaceae</taxon>
        <taxon>Micromonospora</taxon>
    </lineage>
</organism>
<keyword evidence="5" id="KW-1185">Reference proteome</keyword>
<protein>
    <submittedName>
        <fullName evidence="4">Repeat domain-containing protein</fullName>
    </submittedName>
</protein>
<accession>A0A1C6V679</accession>
<feature type="chain" id="PRO_5039046970" evidence="3">
    <location>
        <begin position="27"/>
        <end position="1030"/>
    </location>
</feature>
<dbReference type="AlphaFoldDB" id="A0A1C6V679"/>
<dbReference type="OrthoDB" id="3275941at2"/>
<reference evidence="5" key="1">
    <citation type="submission" date="2016-06" db="EMBL/GenBank/DDBJ databases">
        <authorList>
            <person name="Varghese N."/>
            <person name="Submissions Spin"/>
        </authorList>
    </citation>
    <scope>NUCLEOTIDE SEQUENCE [LARGE SCALE GENOMIC DNA]</scope>
    <source>
        <strain evidence="5">DSM 43903</strain>
    </source>
</reference>
<evidence type="ECO:0000313" key="5">
    <source>
        <dbReference type="Proteomes" id="UP000199001"/>
    </source>
</evidence>
<keyword evidence="1 3" id="KW-0732">Signal</keyword>
<feature type="signal peptide" evidence="3">
    <location>
        <begin position="1"/>
        <end position="26"/>
    </location>
</feature>
<evidence type="ECO:0000313" key="4">
    <source>
        <dbReference type="EMBL" id="SCL61564.1"/>
    </source>
</evidence>